<accession>A0A9P5YWR0</accession>
<dbReference type="Proteomes" id="UP000807469">
    <property type="component" value="Unassembled WGS sequence"/>
</dbReference>
<dbReference type="OrthoDB" id="3006153at2759"/>
<sequence length="192" mass="21740">MSQPEWSSPYSGYLQRAQPYPNPHSYTPEHKLLKLLGLRNAPTEPEGLSLVIFSDRVAIDTKGNIAILAQADYDGLTRLAETVQTLPETGSFRNQWRVRHDITSRPVDRVLYAASSPLSDRPAENYREEFKETSVYGFDKQKVQLQKPVEGYQTLPAALWELTGLVLEARETPGPKDEVVLQRVREILGDVF</sequence>
<name>A0A9P5YWR0_9AGAR</name>
<protein>
    <submittedName>
        <fullName evidence="1">Uncharacterized protein</fullName>
    </submittedName>
</protein>
<proteinExistence type="predicted"/>
<keyword evidence="2" id="KW-1185">Reference proteome</keyword>
<evidence type="ECO:0000313" key="1">
    <source>
        <dbReference type="EMBL" id="KAF9476869.1"/>
    </source>
</evidence>
<dbReference type="EMBL" id="MU155279">
    <property type="protein sequence ID" value="KAF9476869.1"/>
    <property type="molecule type" value="Genomic_DNA"/>
</dbReference>
<gene>
    <name evidence="1" type="ORF">BDN70DRAFT_881861</name>
</gene>
<comment type="caution">
    <text evidence="1">The sequence shown here is derived from an EMBL/GenBank/DDBJ whole genome shotgun (WGS) entry which is preliminary data.</text>
</comment>
<evidence type="ECO:0000313" key="2">
    <source>
        <dbReference type="Proteomes" id="UP000807469"/>
    </source>
</evidence>
<dbReference type="AlphaFoldDB" id="A0A9P5YWR0"/>
<reference evidence="1" key="1">
    <citation type="submission" date="2020-11" db="EMBL/GenBank/DDBJ databases">
        <authorList>
            <consortium name="DOE Joint Genome Institute"/>
            <person name="Ahrendt S."/>
            <person name="Riley R."/>
            <person name="Andreopoulos W."/>
            <person name="Labutti K."/>
            <person name="Pangilinan J."/>
            <person name="Ruiz-Duenas F.J."/>
            <person name="Barrasa J.M."/>
            <person name="Sanchez-Garcia M."/>
            <person name="Camarero S."/>
            <person name="Miyauchi S."/>
            <person name="Serrano A."/>
            <person name="Linde D."/>
            <person name="Babiker R."/>
            <person name="Drula E."/>
            <person name="Ayuso-Fernandez I."/>
            <person name="Pacheco R."/>
            <person name="Padilla G."/>
            <person name="Ferreira P."/>
            <person name="Barriuso J."/>
            <person name="Kellner H."/>
            <person name="Castanera R."/>
            <person name="Alfaro M."/>
            <person name="Ramirez L."/>
            <person name="Pisabarro A.G."/>
            <person name="Kuo A."/>
            <person name="Tritt A."/>
            <person name="Lipzen A."/>
            <person name="He G."/>
            <person name="Yan M."/>
            <person name="Ng V."/>
            <person name="Cullen D."/>
            <person name="Martin F."/>
            <person name="Rosso M.-N."/>
            <person name="Henrissat B."/>
            <person name="Hibbett D."/>
            <person name="Martinez A.T."/>
            <person name="Grigoriev I.V."/>
        </authorList>
    </citation>
    <scope>NUCLEOTIDE SEQUENCE</scope>
    <source>
        <strain evidence="1">CIRM-BRFM 674</strain>
    </source>
</reference>
<organism evidence="1 2">
    <name type="scientific">Pholiota conissans</name>
    <dbReference type="NCBI Taxonomy" id="109636"/>
    <lineage>
        <taxon>Eukaryota</taxon>
        <taxon>Fungi</taxon>
        <taxon>Dikarya</taxon>
        <taxon>Basidiomycota</taxon>
        <taxon>Agaricomycotina</taxon>
        <taxon>Agaricomycetes</taxon>
        <taxon>Agaricomycetidae</taxon>
        <taxon>Agaricales</taxon>
        <taxon>Agaricineae</taxon>
        <taxon>Strophariaceae</taxon>
        <taxon>Pholiota</taxon>
    </lineage>
</organism>